<sequence length="416" mass="44164">MSEERDEDQFDGRLGPAPHDGGAGSGDHRTAVVAAGTTRGRRLGRLTAAVAGAVGIALVVVGGMELGAWGDDPRHSSAKSAPDPTSRADLVATLKGLLPQGRITEPNRLGAADSPYEAEVVYDDGEGPAAIGIGFTRFEPVRPGVFDAQAELTIGCPTTAQTEFDSCVTTQLPDTSRVTLLKQYVDRDDRRTDTMVWSAALLTPSGQYISVTEWNSAAPAGAPISRAEPPLSGGQLKEVVTAPVWRRVADAVVENEMKRRTQTPAPSEGEGPTVAAVMGTLVPLLPKDLKVFDIRSDYPYVNVYDAEARNIVPIETTVLINVQQDTTADVADELYGADAETLPDGTKVATRQGPGDKGVAASVMRTVDTMRADGLRVVISAYNPASRGTPTRSTPALTIEQLREIALSPKWDRFGY</sequence>
<protein>
    <submittedName>
        <fullName evidence="3">Uncharacterized protein</fullName>
    </submittedName>
</protein>
<organism evidence="3 4">
    <name type="scientific">Streptomyces coerulescens</name>
    <dbReference type="NCBI Taxonomy" id="29304"/>
    <lineage>
        <taxon>Bacteria</taxon>
        <taxon>Bacillati</taxon>
        <taxon>Actinomycetota</taxon>
        <taxon>Actinomycetes</taxon>
        <taxon>Kitasatosporales</taxon>
        <taxon>Streptomycetaceae</taxon>
        <taxon>Streptomyces</taxon>
    </lineage>
</organism>
<keyword evidence="2" id="KW-0472">Membrane</keyword>
<dbReference type="Proteomes" id="UP001596263">
    <property type="component" value="Unassembled WGS sequence"/>
</dbReference>
<comment type="caution">
    <text evidence="3">The sequence shown here is derived from an EMBL/GenBank/DDBJ whole genome shotgun (WGS) entry which is preliminary data.</text>
</comment>
<keyword evidence="4" id="KW-1185">Reference proteome</keyword>
<feature type="transmembrane region" description="Helical" evidence="2">
    <location>
        <begin position="46"/>
        <end position="69"/>
    </location>
</feature>
<proteinExistence type="predicted"/>
<name>A0ABW0CN98_STRCD</name>
<reference evidence="4" key="1">
    <citation type="journal article" date="2019" name="Int. J. Syst. Evol. Microbiol.">
        <title>The Global Catalogue of Microorganisms (GCM) 10K type strain sequencing project: providing services to taxonomists for standard genome sequencing and annotation.</title>
        <authorList>
            <consortium name="The Broad Institute Genomics Platform"/>
            <consortium name="The Broad Institute Genome Sequencing Center for Infectious Disease"/>
            <person name="Wu L."/>
            <person name="Ma J."/>
        </authorList>
    </citation>
    <scope>NUCLEOTIDE SEQUENCE [LARGE SCALE GENOMIC DNA]</scope>
    <source>
        <strain evidence="4">KCTC 42586</strain>
    </source>
</reference>
<accession>A0ABW0CN98</accession>
<evidence type="ECO:0000313" key="4">
    <source>
        <dbReference type="Proteomes" id="UP001596263"/>
    </source>
</evidence>
<keyword evidence="2" id="KW-0812">Transmembrane</keyword>
<gene>
    <name evidence="3" type="ORF">ACFPQ9_23085</name>
</gene>
<evidence type="ECO:0000313" key="3">
    <source>
        <dbReference type="EMBL" id="MFC5216728.1"/>
    </source>
</evidence>
<dbReference type="EMBL" id="JBHSKM010000016">
    <property type="protein sequence ID" value="MFC5216728.1"/>
    <property type="molecule type" value="Genomic_DNA"/>
</dbReference>
<dbReference type="RefSeq" id="WP_380856253.1">
    <property type="nucleotide sequence ID" value="NZ_JBHSKM010000016.1"/>
</dbReference>
<evidence type="ECO:0000256" key="2">
    <source>
        <dbReference type="SAM" id="Phobius"/>
    </source>
</evidence>
<feature type="region of interest" description="Disordered" evidence="1">
    <location>
        <begin position="1"/>
        <end position="28"/>
    </location>
</feature>
<evidence type="ECO:0000256" key="1">
    <source>
        <dbReference type="SAM" id="MobiDB-lite"/>
    </source>
</evidence>
<keyword evidence="2" id="KW-1133">Transmembrane helix</keyword>